<dbReference type="EMBL" id="JAVRIC010000005">
    <property type="protein sequence ID" value="MDT0496805.1"/>
    <property type="molecule type" value="Genomic_DNA"/>
</dbReference>
<evidence type="ECO:0000313" key="5">
    <source>
        <dbReference type="EMBL" id="MDT0496805.1"/>
    </source>
</evidence>
<evidence type="ECO:0000313" key="6">
    <source>
        <dbReference type="Proteomes" id="UP001254608"/>
    </source>
</evidence>
<evidence type="ECO:0000256" key="1">
    <source>
        <dbReference type="ARBA" id="ARBA00009716"/>
    </source>
</evidence>
<dbReference type="SUPFAM" id="SSF51395">
    <property type="entry name" value="FMN-linked oxidoreductases"/>
    <property type="match status" value="1"/>
</dbReference>
<dbReference type="Gene3D" id="3.20.20.70">
    <property type="entry name" value="Aldolase class I"/>
    <property type="match status" value="1"/>
</dbReference>
<dbReference type="InterPro" id="IPR002932">
    <property type="entry name" value="Glu_synthdom"/>
</dbReference>
<organism evidence="5 6">
    <name type="scientific">Banduia mediterranea</name>
    <dbReference type="NCBI Taxonomy" id="3075609"/>
    <lineage>
        <taxon>Bacteria</taxon>
        <taxon>Pseudomonadati</taxon>
        <taxon>Pseudomonadota</taxon>
        <taxon>Gammaproteobacteria</taxon>
        <taxon>Nevskiales</taxon>
        <taxon>Algiphilaceae</taxon>
        <taxon>Banduia</taxon>
    </lineage>
</organism>
<name>A0ABU2WG05_9GAMM</name>
<feature type="transmembrane region" description="Helical" evidence="3">
    <location>
        <begin position="28"/>
        <end position="47"/>
    </location>
</feature>
<dbReference type="PANTHER" id="PTHR43819">
    <property type="entry name" value="ARCHAEAL-TYPE GLUTAMATE SYNTHASE [NADPH]"/>
    <property type="match status" value="1"/>
</dbReference>
<proteinExistence type="inferred from homology"/>
<sequence>MIRYGGLFVPALAALLCAWPASRGHAGWWIATAGFGLLTIVALWDLFQPWHNLRRNYPLISRMRWYIEAIRPELRQYLFESDTDGRPFSREQRELVYERAKGANDKHPFGTKHDVYAGGHEWIEHSITPKEKADDRFRIDIGGRDCRQPYSASVYNISAMSFGSLSPNALRAMNLGAKTGGFFHDTGEGGVSPYHLEHGGDLVWEIGSGYFGCRDANGHFDAGQFSETAQLDAVKMIEIKLSQGAKPGHGGVLPGAKVTEEIARTRKVPAWQDCVSPAAHSAFSTPTGLLEFVARLRDLCGGKPTGFKLCIGDPVEFLGIVKAMRETGIRPDFIVIDGGEGGTGAAPLELTNRVGLPLREGLLFAINALVGGDVRDGIRVGASGKAVSGFGLASNMALGADWCNSARGFMFAVGCVQSVNCHTDKCPSGVATQNPRRWRAIDVERKADRVARFHKETVGALATLVAVAGFDHPQSLRPKHLLRRDLDGSVSNAAQRYDLLDRGALLLEPPPSWQTLWEAASADRFR</sequence>
<dbReference type="PIRSF" id="PIRSF006429">
    <property type="entry name" value="GOGAT_lg_2"/>
    <property type="match status" value="1"/>
</dbReference>
<evidence type="ECO:0000256" key="2">
    <source>
        <dbReference type="PIRNR" id="PIRNR006429"/>
    </source>
</evidence>
<comment type="caution">
    <text evidence="5">The sequence shown here is derived from an EMBL/GenBank/DDBJ whole genome shotgun (WGS) entry which is preliminary data.</text>
</comment>
<keyword evidence="3" id="KW-0472">Membrane</keyword>
<dbReference type="EC" id="1.4.-.-" evidence="5"/>
<keyword evidence="3" id="KW-1133">Transmembrane helix</keyword>
<evidence type="ECO:0000259" key="4">
    <source>
        <dbReference type="Pfam" id="PF01645"/>
    </source>
</evidence>
<dbReference type="PIRSF" id="PIRSF500060">
    <property type="entry name" value="UCP500060"/>
    <property type="match status" value="1"/>
</dbReference>
<feature type="domain" description="Glutamate synthase" evidence="4">
    <location>
        <begin position="156"/>
        <end position="470"/>
    </location>
</feature>
<keyword evidence="5" id="KW-0560">Oxidoreductase</keyword>
<accession>A0ABU2WG05</accession>
<comment type="similarity">
    <text evidence="1 2">Belongs to the glutamate synthase family.</text>
</comment>
<gene>
    <name evidence="5" type="ORF">RM530_05430</name>
</gene>
<protein>
    <submittedName>
        <fullName evidence="5">FMN-binding glutamate synthase family protein</fullName>
        <ecNumber evidence="5">1.4.-.-</ecNumber>
    </submittedName>
</protein>
<keyword evidence="3" id="KW-0812">Transmembrane</keyword>
<dbReference type="CDD" id="cd02808">
    <property type="entry name" value="GltS_FMN"/>
    <property type="match status" value="1"/>
</dbReference>
<dbReference type="PANTHER" id="PTHR43819:SF1">
    <property type="entry name" value="ARCHAEAL-TYPE GLUTAMATE SYNTHASE [NADPH]"/>
    <property type="match status" value="1"/>
</dbReference>
<dbReference type="InterPro" id="IPR024188">
    <property type="entry name" value="GltB"/>
</dbReference>
<dbReference type="Proteomes" id="UP001254608">
    <property type="component" value="Unassembled WGS sequence"/>
</dbReference>
<dbReference type="InterPro" id="IPR027283">
    <property type="entry name" value="YerD"/>
</dbReference>
<dbReference type="InterPro" id="IPR013785">
    <property type="entry name" value="Aldolase_TIM"/>
</dbReference>
<keyword evidence="6" id="KW-1185">Reference proteome</keyword>
<evidence type="ECO:0000256" key="3">
    <source>
        <dbReference type="SAM" id="Phobius"/>
    </source>
</evidence>
<dbReference type="GO" id="GO:0016491">
    <property type="term" value="F:oxidoreductase activity"/>
    <property type="evidence" value="ECO:0007669"/>
    <property type="project" value="UniProtKB-KW"/>
</dbReference>
<reference evidence="5 6" key="1">
    <citation type="submission" date="2023-09" db="EMBL/GenBank/DDBJ databases">
        <authorList>
            <person name="Rey-Velasco X."/>
        </authorList>
    </citation>
    <scope>NUCLEOTIDE SEQUENCE [LARGE SCALE GENOMIC DNA]</scope>
    <source>
        <strain evidence="5 6">W345</strain>
    </source>
</reference>
<dbReference type="RefSeq" id="WP_311364197.1">
    <property type="nucleotide sequence ID" value="NZ_JAVRIC010000005.1"/>
</dbReference>
<dbReference type="Pfam" id="PF01645">
    <property type="entry name" value="Glu_synthase"/>
    <property type="match status" value="1"/>
</dbReference>